<feature type="transmembrane region" description="Helical" evidence="8">
    <location>
        <begin position="141"/>
        <end position="161"/>
    </location>
</feature>
<evidence type="ECO:0000256" key="5">
    <source>
        <dbReference type="ARBA" id="ARBA00022989"/>
    </source>
</evidence>
<evidence type="ECO:0000256" key="2">
    <source>
        <dbReference type="ARBA" id="ARBA00008114"/>
    </source>
</evidence>
<feature type="transmembrane region" description="Helical" evidence="8">
    <location>
        <begin position="213"/>
        <end position="233"/>
    </location>
</feature>
<organism evidence="10 11">
    <name type="scientific">Roseateles albus</name>
    <dbReference type="NCBI Taxonomy" id="2987525"/>
    <lineage>
        <taxon>Bacteria</taxon>
        <taxon>Pseudomonadati</taxon>
        <taxon>Pseudomonadota</taxon>
        <taxon>Betaproteobacteria</taxon>
        <taxon>Burkholderiales</taxon>
        <taxon>Sphaerotilaceae</taxon>
        <taxon>Roseateles</taxon>
    </lineage>
</organism>
<keyword evidence="4 8" id="KW-0812">Transmembrane</keyword>
<dbReference type="InterPro" id="IPR027469">
    <property type="entry name" value="Cation_efflux_TMD_sf"/>
</dbReference>
<comment type="subcellular location">
    <subcellularLocation>
        <location evidence="1">Membrane</location>
        <topology evidence="1">Multi-pass membrane protein</topology>
    </subcellularLocation>
</comment>
<feature type="transmembrane region" description="Helical" evidence="8">
    <location>
        <begin position="39"/>
        <end position="60"/>
    </location>
</feature>
<proteinExistence type="inferred from homology"/>
<evidence type="ECO:0000256" key="3">
    <source>
        <dbReference type="ARBA" id="ARBA00022448"/>
    </source>
</evidence>
<evidence type="ECO:0000256" key="6">
    <source>
        <dbReference type="ARBA" id="ARBA00023136"/>
    </source>
</evidence>
<gene>
    <name evidence="10" type="ORF">PRZ03_12155</name>
</gene>
<comment type="similarity">
    <text evidence="2">Belongs to the cation diffusion facilitator (CDF) transporter (TC 2.A.4) family.</text>
</comment>
<sequence length="332" mass="36334">MMTMTSSATAPAQAGKSGSGRTRQAAPRGSDGNRLEQRALLLSVVGVLVLAGGSVIWGLIIDSDIVILNGVFSMLSAVSGGLSLLAARLVVRPEDRRFPFGYAHVEPLVHTVNGVFMLLMCLYAALNGIEGMRHGGHETDAEGVILFAVATALFCLAAGAWEWVLARRIGSQLMLNDAKEWLMDAAFSLVTFAGFAVLPLLPEPQHSLWARYADPAMVTVLSLLFLLVPIDILRESLREVLRMAVPEDELVQRIDVVLADLRARHDIVSATHHVVRTGRTVFVEIDFVVGPRFTVQRIAQQDQLREEIRAAIGISLDEAWLTVSFFEDPRWT</sequence>
<feature type="region of interest" description="Disordered" evidence="7">
    <location>
        <begin position="1"/>
        <end position="31"/>
    </location>
</feature>
<dbReference type="Proteomes" id="UP001221189">
    <property type="component" value="Unassembled WGS sequence"/>
</dbReference>
<keyword evidence="3" id="KW-0813">Transport</keyword>
<keyword evidence="11" id="KW-1185">Reference proteome</keyword>
<protein>
    <submittedName>
        <fullName evidence="10">Cation diffusion facilitator family transporter</fullName>
    </submittedName>
</protein>
<evidence type="ECO:0000259" key="9">
    <source>
        <dbReference type="Pfam" id="PF01545"/>
    </source>
</evidence>
<feature type="transmembrane region" description="Helical" evidence="8">
    <location>
        <begin position="108"/>
        <end position="129"/>
    </location>
</feature>
<evidence type="ECO:0000256" key="4">
    <source>
        <dbReference type="ARBA" id="ARBA00022692"/>
    </source>
</evidence>
<dbReference type="Gene3D" id="1.20.1510.10">
    <property type="entry name" value="Cation efflux protein transmembrane domain"/>
    <property type="match status" value="1"/>
</dbReference>
<keyword evidence="6 8" id="KW-0472">Membrane</keyword>
<evidence type="ECO:0000313" key="11">
    <source>
        <dbReference type="Proteomes" id="UP001221189"/>
    </source>
</evidence>
<reference evidence="10 11" key="1">
    <citation type="submission" date="2022-10" db="EMBL/GenBank/DDBJ databases">
        <title>Paucibacter sp. hw1 Genome sequencing.</title>
        <authorList>
            <person name="Park S."/>
        </authorList>
    </citation>
    <scope>NUCLEOTIDE SEQUENCE [LARGE SCALE GENOMIC DNA]</scope>
    <source>
        <strain evidence="11">hw1</strain>
    </source>
</reference>
<keyword evidence="5 8" id="KW-1133">Transmembrane helix</keyword>
<accession>A0ABT5KEH0</accession>
<feature type="domain" description="Cation efflux protein transmembrane" evidence="9">
    <location>
        <begin position="40"/>
        <end position="239"/>
    </location>
</feature>
<evidence type="ECO:0000313" key="10">
    <source>
        <dbReference type="EMBL" id="MDC8772327.1"/>
    </source>
</evidence>
<feature type="transmembrane region" description="Helical" evidence="8">
    <location>
        <begin position="181"/>
        <end position="201"/>
    </location>
</feature>
<dbReference type="SUPFAM" id="SSF161111">
    <property type="entry name" value="Cation efflux protein transmembrane domain-like"/>
    <property type="match status" value="1"/>
</dbReference>
<dbReference type="Pfam" id="PF01545">
    <property type="entry name" value="Cation_efflux"/>
    <property type="match status" value="1"/>
</dbReference>
<dbReference type="InterPro" id="IPR058533">
    <property type="entry name" value="Cation_efflux_TM"/>
</dbReference>
<dbReference type="InterPro" id="IPR050291">
    <property type="entry name" value="CDF_Transporter"/>
</dbReference>
<dbReference type="PANTHER" id="PTHR43840:SF15">
    <property type="entry name" value="MITOCHONDRIAL METAL TRANSPORTER 1-RELATED"/>
    <property type="match status" value="1"/>
</dbReference>
<evidence type="ECO:0000256" key="8">
    <source>
        <dbReference type="SAM" id="Phobius"/>
    </source>
</evidence>
<evidence type="ECO:0000256" key="7">
    <source>
        <dbReference type="SAM" id="MobiDB-lite"/>
    </source>
</evidence>
<feature type="compositionally biased region" description="Polar residues" evidence="7">
    <location>
        <begin position="1"/>
        <end position="10"/>
    </location>
</feature>
<name>A0ABT5KEH0_9BURK</name>
<dbReference type="RefSeq" id="WP_263532588.1">
    <property type="nucleotide sequence ID" value="NZ_JAQQXT010000006.1"/>
</dbReference>
<dbReference type="NCBIfam" id="TIGR01297">
    <property type="entry name" value="CDF"/>
    <property type="match status" value="1"/>
</dbReference>
<evidence type="ECO:0000256" key="1">
    <source>
        <dbReference type="ARBA" id="ARBA00004141"/>
    </source>
</evidence>
<comment type="caution">
    <text evidence="10">The sequence shown here is derived from an EMBL/GenBank/DDBJ whole genome shotgun (WGS) entry which is preliminary data.</text>
</comment>
<dbReference type="EMBL" id="JAQQXT010000006">
    <property type="protein sequence ID" value="MDC8772327.1"/>
    <property type="molecule type" value="Genomic_DNA"/>
</dbReference>
<dbReference type="PANTHER" id="PTHR43840">
    <property type="entry name" value="MITOCHONDRIAL METAL TRANSPORTER 1-RELATED"/>
    <property type="match status" value="1"/>
</dbReference>
<dbReference type="InterPro" id="IPR002524">
    <property type="entry name" value="Cation_efflux"/>
</dbReference>
<feature type="transmembrane region" description="Helical" evidence="8">
    <location>
        <begin position="66"/>
        <end position="87"/>
    </location>
</feature>